<name>A0A2N5CRT3_9CAUL</name>
<dbReference type="Gene3D" id="3.40.30.10">
    <property type="entry name" value="Glutaredoxin"/>
    <property type="match status" value="1"/>
</dbReference>
<gene>
    <name evidence="4" type="ORF">C1707_09010</name>
    <name evidence="5" type="ORF">CFHF_14695</name>
</gene>
<dbReference type="SUPFAM" id="SSF52833">
    <property type="entry name" value="Thioredoxin-like"/>
    <property type="match status" value="1"/>
</dbReference>
<evidence type="ECO:0000256" key="1">
    <source>
        <dbReference type="ARBA" id="ARBA00005791"/>
    </source>
</evidence>
<evidence type="ECO:0000259" key="3">
    <source>
        <dbReference type="Pfam" id="PF13462"/>
    </source>
</evidence>
<dbReference type="EMBL" id="PJRQ01000030">
    <property type="protein sequence ID" value="PLR12684.1"/>
    <property type="molecule type" value="Genomic_DNA"/>
</dbReference>
<dbReference type="PANTHER" id="PTHR13887:SF56">
    <property type="entry name" value="THIOREDOXIN-LIKE REDUCTASE RV2466C"/>
    <property type="match status" value="1"/>
</dbReference>
<dbReference type="AlphaFoldDB" id="A0A2N5CRT3"/>
<evidence type="ECO:0000313" key="4">
    <source>
        <dbReference type="EMBL" id="AYV46387.1"/>
    </source>
</evidence>
<dbReference type="PROSITE" id="PS51257">
    <property type="entry name" value="PROKAR_LIPOPROTEIN"/>
    <property type="match status" value="1"/>
</dbReference>
<proteinExistence type="inferred from homology"/>
<reference evidence="5 6" key="1">
    <citation type="submission" date="2017-12" db="EMBL/GenBank/DDBJ databases">
        <title>The genome sequence of Caulobacter flavus CGMCC1 15093.</title>
        <authorList>
            <person name="Gao J."/>
            <person name="Mao X."/>
            <person name="Sun J."/>
        </authorList>
    </citation>
    <scope>NUCLEOTIDE SEQUENCE [LARGE SCALE GENOMIC DNA]</scope>
    <source>
        <strain evidence="5 6">CGMCC1 15093</strain>
    </source>
</reference>
<keyword evidence="7" id="KW-1185">Reference proteome</keyword>
<evidence type="ECO:0000313" key="7">
    <source>
        <dbReference type="Proteomes" id="UP000281192"/>
    </source>
</evidence>
<dbReference type="OrthoDB" id="8478320at2"/>
<accession>A0A2N5CRT3</accession>
<feature type="domain" description="Thioredoxin-like fold" evidence="3">
    <location>
        <begin position="34"/>
        <end position="188"/>
    </location>
</feature>
<dbReference type="RefSeq" id="WP_101713749.1">
    <property type="nucleotide sequence ID" value="NZ_CP026100.1"/>
</dbReference>
<evidence type="ECO:0000256" key="2">
    <source>
        <dbReference type="SAM" id="SignalP"/>
    </source>
</evidence>
<reference evidence="4 7" key="2">
    <citation type="submission" date="2018-01" db="EMBL/GenBank/DDBJ databases">
        <title>Complete genome sequence of Caulobacter flavus RHGG3.</title>
        <authorList>
            <person name="Yang E."/>
        </authorList>
    </citation>
    <scope>NUCLEOTIDE SEQUENCE [LARGE SCALE GENOMIC DNA]</scope>
    <source>
        <strain evidence="4 7">RHGG3</strain>
    </source>
</reference>
<evidence type="ECO:0000313" key="6">
    <source>
        <dbReference type="Proteomes" id="UP000234483"/>
    </source>
</evidence>
<feature type="signal peptide" evidence="2">
    <location>
        <begin position="1"/>
        <end position="23"/>
    </location>
</feature>
<protein>
    <submittedName>
        <fullName evidence="5">Disulfide bond formation protein DsbA</fullName>
    </submittedName>
</protein>
<organism evidence="5 6">
    <name type="scientific">Caulobacter flavus</name>
    <dbReference type="NCBI Taxonomy" id="1679497"/>
    <lineage>
        <taxon>Bacteria</taxon>
        <taxon>Pseudomonadati</taxon>
        <taxon>Pseudomonadota</taxon>
        <taxon>Alphaproteobacteria</taxon>
        <taxon>Caulobacterales</taxon>
        <taxon>Caulobacteraceae</taxon>
        <taxon>Caulobacter</taxon>
    </lineage>
</organism>
<dbReference type="KEGG" id="cfh:C1707_09010"/>
<keyword evidence="2" id="KW-0732">Signal</keyword>
<evidence type="ECO:0000313" key="5">
    <source>
        <dbReference type="EMBL" id="PLR12684.1"/>
    </source>
</evidence>
<dbReference type="Proteomes" id="UP000234483">
    <property type="component" value="Unassembled WGS sequence"/>
</dbReference>
<dbReference type="Pfam" id="PF13462">
    <property type="entry name" value="Thioredoxin_4"/>
    <property type="match status" value="1"/>
</dbReference>
<feature type="chain" id="PRO_5044577803" evidence="2">
    <location>
        <begin position="24"/>
        <end position="207"/>
    </location>
</feature>
<sequence length="207" mass="22347">MRSPLRRILLAATLVASVAGLSACNKSGGAVTADDMSLGNPNAKVTVIEYASASCVHCAKWNEEVFPAFKSKYIDTGKVNYVYREFLTAPPQVAAASFLLARCAGKDKYFSVLDSVYRSQEEMFTTGDYRGVLLRIAQSSGLNEQQFDACVSDEKALKALNDRIERYSKETDIKGTPTFVINGKKLNDEGGEAPLAQLDAAIAAASK</sequence>
<dbReference type="InterPro" id="IPR036249">
    <property type="entry name" value="Thioredoxin-like_sf"/>
</dbReference>
<dbReference type="Proteomes" id="UP000281192">
    <property type="component" value="Chromosome"/>
</dbReference>
<dbReference type="PANTHER" id="PTHR13887">
    <property type="entry name" value="GLUTATHIONE S-TRANSFERASE KAPPA"/>
    <property type="match status" value="1"/>
</dbReference>
<dbReference type="InterPro" id="IPR012336">
    <property type="entry name" value="Thioredoxin-like_fold"/>
</dbReference>
<comment type="similarity">
    <text evidence="1">Belongs to the thioredoxin family. DsbA subfamily.</text>
</comment>
<dbReference type="EMBL" id="CP026100">
    <property type="protein sequence ID" value="AYV46387.1"/>
    <property type="molecule type" value="Genomic_DNA"/>
</dbReference>